<gene>
    <name evidence="4" type="ORF">CLV98_10866</name>
</gene>
<dbReference type="PANTHER" id="PTHR11851">
    <property type="entry name" value="METALLOPROTEASE"/>
    <property type="match status" value="1"/>
</dbReference>
<proteinExistence type="inferred from homology"/>
<dbReference type="Gene3D" id="3.30.830.10">
    <property type="entry name" value="Metalloenzyme, LuxS/M16 peptidase-like"/>
    <property type="match status" value="2"/>
</dbReference>
<evidence type="ECO:0000259" key="2">
    <source>
        <dbReference type="Pfam" id="PF00675"/>
    </source>
</evidence>
<protein>
    <submittedName>
        <fullName evidence="4">Putative Zn-dependent peptidase</fullName>
    </submittedName>
</protein>
<accession>A0A316AH84</accession>
<sequence>MGFLCLLGMKRNSSGKRIPPNASPIVLSEEYQVFTLPNGIRIAHKQVPHTQIAHCGIMLDIGSRDELPHQQGLAHFWEHMAFKGTEKRRSYHIINRLENVGGELNAYTTKEKICFHASVLDAHFEKALELLADITFHSVFPEKQLERERNVILEEMSMYVDSPEDAIQDDFDQLVFPNHALGNNILGTSETVNGFGRQELIDFIEQNLDTEQIVVASVSRLPFAKVVRVAEKYLSHIPHRRTSRIRLAPQSYTPKVEQRERAITQAQCAMGHPSYALLDEQRLPFFMLVNLLGGPGMNSRFNLSLREKYGFVYSIEANYTPYLDTGFLGFFFGTEARQLSKSIALIKKELKKVREVPLSTSQLHQTKVQLMGQLAMSEESNMNFMLMMAKSLLDTGKVDSLPEIFQEIEQVTSSQLQGIAQEMFHEDDFSYLTFLPE</sequence>
<evidence type="ECO:0000313" key="5">
    <source>
        <dbReference type="Proteomes" id="UP000245880"/>
    </source>
</evidence>
<evidence type="ECO:0000259" key="3">
    <source>
        <dbReference type="Pfam" id="PF05193"/>
    </source>
</evidence>
<dbReference type="GO" id="GO:0046872">
    <property type="term" value="F:metal ion binding"/>
    <property type="evidence" value="ECO:0007669"/>
    <property type="project" value="InterPro"/>
</dbReference>
<dbReference type="Pfam" id="PF05193">
    <property type="entry name" value="Peptidase_M16_C"/>
    <property type="match status" value="1"/>
</dbReference>
<feature type="domain" description="Peptidase M16 N-terminal" evidence="2">
    <location>
        <begin position="41"/>
        <end position="188"/>
    </location>
</feature>
<name>A0A316AH84_9BACT</name>
<dbReference type="Proteomes" id="UP000245880">
    <property type="component" value="Unassembled WGS sequence"/>
</dbReference>
<keyword evidence="5" id="KW-1185">Reference proteome</keyword>
<dbReference type="EMBL" id="QGDT01000008">
    <property type="protein sequence ID" value="PWJ57146.1"/>
    <property type="molecule type" value="Genomic_DNA"/>
</dbReference>
<dbReference type="AlphaFoldDB" id="A0A316AH84"/>
<dbReference type="SUPFAM" id="SSF63411">
    <property type="entry name" value="LuxS/MPP-like metallohydrolase"/>
    <property type="match status" value="2"/>
</dbReference>
<dbReference type="InterPro" id="IPR011249">
    <property type="entry name" value="Metalloenz_LuxS/M16"/>
</dbReference>
<reference evidence="4 5" key="1">
    <citation type="submission" date="2018-03" db="EMBL/GenBank/DDBJ databases">
        <title>Genomic Encyclopedia of Archaeal and Bacterial Type Strains, Phase II (KMG-II): from individual species to whole genera.</title>
        <authorList>
            <person name="Goeker M."/>
        </authorList>
    </citation>
    <scope>NUCLEOTIDE SEQUENCE [LARGE SCALE GENOMIC DNA]</scope>
    <source>
        <strain evidence="4 5">DSM 100346</strain>
    </source>
</reference>
<feature type="domain" description="Peptidase M16 C-terminal" evidence="3">
    <location>
        <begin position="196"/>
        <end position="369"/>
    </location>
</feature>
<dbReference type="Pfam" id="PF00675">
    <property type="entry name" value="Peptidase_M16"/>
    <property type="match status" value="1"/>
</dbReference>
<dbReference type="PANTHER" id="PTHR11851:SF49">
    <property type="entry name" value="MITOCHONDRIAL-PROCESSING PEPTIDASE SUBUNIT ALPHA"/>
    <property type="match status" value="1"/>
</dbReference>
<comment type="similarity">
    <text evidence="1">Belongs to the peptidase M16 family.</text>
</comment>
<dbReference type="InterPro" id="IPR050361">
    <property type="entry name" value="MPP/UQCRC_Complex"/>
</dbReference>
<dbReference type="InterPro" id="IPR007863">
    <property type="entry name" value="Peptidase_M16_C"/>
</dbReference>
<organism evidence="4 5">
    <name type="scientific">Dyadobacter jejuensis</name>
    <dbReference type="NCBI Taxonomy" id="1082580"/>
    <lineage>
        <taxon>Bacteria</taxon>
        <taxon>Pseudomonadati</taxon>
        <taxon>Bacteroidota</taxon>
        <taxon>Cytophagia</taxon>
        <taxon>Cytophagales</taxon>
        <taxon>Spirosomataceae</taxon>
        <taxon>Dyadobacter</taxon>
    </lineage>
</organism>
<evidence type="ECO:0000256" key="1">
    <source>
        <dbReference type="ARBA" id="ARBA00007261"/>
    </source>
</evidence>
<evidence type="ECO:0000313" key="4">
    <source>
        <dbReference type="EMBL" id="PWJ57146.1"/>
    </source>
</evidence>
<dbReference type="InterPro" id="IPR011765">
    <property type="entry name" value="Pept_M16_N"/>
</dbReference>
<comment type="caution">
    <text evidence="4">The sequence shown here is derived from an EMBL/GenBank/DDBJ whole genome shotgun (WGS) entry which is preliminary data.</text>
</comment>